<evidence type="ECO:0000256" key="1">
    <source>
        <dbReference type="SAM" id="SignalP"/>
    </source>
</evidence>
<keyword evidence="1" id="KW-0732">Signal</keyword>
<dbReference type="Pfam" id="PF21345">
    <property type="entry name" value="PcRGLX_2nd"/>
    <property type="match status" value="1"/>
</dbReference>
<dbReference type="KEGG" id="fmr:Fuma_01707"/>
<dbReference type="InterPro" id="IPR008928">
    <property type="entry name" value="6-hairpin_glycosidase_sf"/>
</dbReference>
<evidence type="ECO:0000259" key="2">
    <source>
        <dbReference type="Pfam" id="PF19501"/>
    </source>
</evidence>
<dbReference type="InterPro" id="IPR048330">
    <property type="entry name" value="PcRGLX/YetA_2nd"/>
</dbReference>
<feature type="domain" description="PcRGLX/YetA-like N-terminal RIFT barrel" evidence="2">
    <location>
        <begin position="41"/>
        <end position="88"/>
    </location>
</feature>
<sequence precursor="true">MMSLRNSVTTVAILLTAASVVQAGTVPITVEEPSGVDRQSWPVTSGIPFAQGSLTEADQVVLTTDAGQKLPLQTETLATWPDGSIRWLLLDFQIDLKAKQRRTLELRFGTGVTSTAVPDPVSIRQEDDGSVLINTGPLELRPGGNHASLLGRVSLDRNNDRRVSQDELLLHDKNSGVLLMDGLGNEFRLGAPESTVIEASGPLRASVRFEGKHVSDDGSLFRYVVRLHAYRDKPWVRCSYTFINDHQASLMTSIKKLEVYVDQPSGRRSGSRSGWSVLDAKTQPAAAANGENRLFQSDERHYEHNGQPAGERAPGWIASGDDEAGVAIGLRELWQNWPKSLTVNATSQSIGLCPELPAKLYANKPLEEENKLFYHIRDGQHTFKVGLAKTHEMWFRFLSGRDDPKSLADFYTAAEDPLLATCDPEYACSTNAAGRLLPADPAKFFGYDAWLDHAIDAHLARRDKVREYGMLNYGDWFGERRVNWGNLEYDLAHGLFLQYLRSGDRRYFSRAEQAARHHIDVDVVHATNPHLNNPWGAPPQGGEIWLHCLNHTGGYYEDAPLPVSKTYQMGHSTNFGHVWLSGDLDYYHLTGDRRGREVALQMADAMVRHMPTKYGDHIRAIGWPMIMVLHAYEATGDKKYLEAATKNWQVMKREIDWDRGWVVRLAKGHCLHEDDDERCEGNVPFMEGMTLCALSRYHRLTGDPEVLKAITAGIDQMIRECWQEDVMTFRYTACPLSSKAPYPLFMLSVEALAYEGTLTGNTEHLRVLREGFRAAVPREANHEFGKGAAQMIHFAPHGMSALGK</sequence>
<feature type="signal peptide" evidence="1">
    <location>
        <begin position="1"/>
        <end position="23"/>
    </location>
</feature>
<dbReference type="PANTHER" id="PTHR40081">
    <property type="entry name" value="CONCANAVALIN A-LIKE LECTIN/GLUCANASE"/>
    <property type="match status" value="1"/>
</dbReference>
<dbReference type="EMBL" id="CP017641">
    <property type="protein sequence ID" value="APZ92103.1"/>
    <property type="molecule type" value="Genomic_DNA"/>
</dbReference>
<evidence type="ECO:0000259" key="3">
    <source>
        <dbReference type="Pfam" id="PF21345"/>
    </source>
</evidence>
<dbReference type="OrthoDB" id="275036at2"/>
<evidence type="ECO:0000313" key="5">
    <source>
        <dbReference type="Proteomes" id="UP000187735"/>
    </source>
</evidence>
<proteinExistence type="predicted"/>
<dbReference type="STRING" id="1891926.Fuma_01707"/>
<accession>A0A1P8WDG5</accession>
<dbReference type="InterPro" id="IPR048329">
    <property type="entry name" value="PcRGLX_1st"/>
</dbReference>
<dbReference type="SUPFAM" id="SSF48208">
    <property type="entry name" value="Six-hairpin glycosidases"/>
    <property type="match status" value="1"/>
</dbReference>
<dbReference type="PROSITE" id="PS00018">
    <property type="entry name" value="EF_HAND_1"/>
    <property type="match status" value="1"/>
</dbReference>
<dbReference type="RefSeq" id="WP_077023763.1">
    <property type="nucleotide sequence ID" value="NZ_CP017641.1"/>
</dbReference>
<dbReference type="Gene3D" id="1.50.10.20">
    <property type="match status" value="1"/>
</dbReference>
<evidence type="ECO:0000313" key="4">
    <source>
        <dbReference type="EMBL" id="APZ92103.1"/>
    </source>
</evidence>
<dbReference type="Pfam" id="PF19501">
    <property type="entry name" value="PcRGLX_1st"/>
    <property type="match status" value="1"/>
</dbReference>
<reference evidence="4 5" key="1">
    <citation type="journal article" date="2016" name="Front. Microbiol.">
        <title>Fuerstia marisgermanicae gen. nov., sp. nov., an Unusual Member of the Phylum Planctomycetes from the German Wadden Sea.</title>
        <authorList>
            <person name="Kohn T."/>
            <person name="Heuer A."/>
            <person name="Jogler M."/>
            <person name="Vollmers J."/>
            <person name="Boedeker C."/>
            <person name="Bunk B."/>
            <person name="Rast P."/>
            <person name="Borchert D."/>
            <person name="Glockner I."/>
            <person name="Freese H.M."/>
            <person name="Klenk H.P."/>
            <person name="Overmann J."/>
            <person name="Kaster A.K."/>
            <person name="Rohde M."/>
            <person name="Wiegand S."/>
            <person name="Jogler C."/>
        </authorList>
    </citation>
    <scope>NUCLEOTIDE SEQUENCE [LARGE SCALE GENOMIC DNA]</scope>
    <source>
        <strain evidence="4 5">NH11</strain>
    </source>
</reference>
<dbReference type="PANTHER" id="PTHR40081:SF1">
    <property type="entry name" value="TAT PATHWAY SIGNAL SEQUENCE DOMAIN PROTEIN"/>
    <property type="match status" value="1"/>
</dbReference>
<name>A0A1P8WDG5_9PLAN</name>
<organism evidence="4 5">
    <name type="scientific">Fuerstiella marisgermanici</name>
    <dbReference type="NCBI Taxonomy" id="1891926"/>
    <lineage>
        <taxon>Bacteria</taxon>
        <taxon>Pseudomonadati</taxon>
        <taxon>Planctomycetota</taxon>
        <taxon>Planctomycetia</taxon>
        <taxon>Planctomycetales</taxon>
        <taxon>Planctomycetaceae</taxon>
        <taxon>Fuerstiella</taxon>
    </lineage>
</organism>
<dbReference type="GO" id="GO:0005975">
    <property type="term" value="P:carbohydrate metabolic process"/>
    <property type="evidence" value="ECO:0007669"/>
    <property type="project" value="InterPro"/>
</dbReference>
<dbReference type="InterPro" id="IPR045793">
    <property type="entry name" value="PcRGLX/YetA-like"/>
</dbReference>
<feature type="domain" description="PcRGLX/YetA-like central beta-sandwich" evidence="3">
    <location>
        <begin position="122"/>
        <end position="249"/>
    </location>
</feature>
<feature type="chain" id="PRO_5012681735" evidence="1">
    <location>
        <begin position="24"/>
        <end position="804"/>
    </location>
</feature>
<dbReference type="InterPro" id="IPR018247">
    <property type="entry name" value="EF_Hand_1_Ca_BS"/>
</dbReference>
<gene>
    <name evidence="4" type="ORF">Fuma_01707</name>
</gene>
<keyword evidence="5" id="KW-1185">Reference proteome</keyword>
<protein>
    <submittedName>
        <fullName evidence="4">Uncharacterized protein</fullName>
    </submittedName>
</protein>
<dbReference type="AlphaFoldDB" id="A0A1P8WDG5"/>
<dbReference type="Proteomes" id="UP000187735">
    <property type="component" value="Chromosome"/>
</dbReference>